<dbReference type="Pfam" id="PF00172">
    <property type="entry name" value="Zn_clus"/>
    <property type="match status" value="1"/>
</dbReference>
<evidence type="ECO:0000256" key="8">
    <source>
        <dbReference type="SAM" id="MobiDB-lite"/>
    </source>
</evidence>
<dbReference type="SMART" id="SM00906">
    <property type="entry name" value="Fungal_trans"/>
    <property type="match status" value="1"/>
</dbReference>
<accession>A0A0D1X7C7</accession>
<dbReference type="CDD" id="cd12148">
    <property type="entry name" value="fungal_TF_MHR"/>
    <property type="match status" value="1"/>
</dbReference>
<dbReference type="HOGENOM" id="CLU_015161_0_0_1"/>
<evidence type="ECO:0000256" key="6">
    <source>
        <dbReference type="ARBA" id="ARBA00023242"/>
    </source>
</evidence>
<dbReference type="EMBL" id="KN847520">
    <property type="protein sequence ID" value="KIV97760.1"/>
    <property type="molecule type" value="Genomic_DNA"/>
</dbReference>
<keyword evidence="5" id="KW-0804">Transcription</keyword>
<keyword evidence="7" id="KW-0175">Coiled coil</keyword>
<evidence type="ECO:0000256" key="5">
    <source>
        <dbReference type="ARBA" id="ARBA00023163"/>
    </source>
</evidence>
<keyword evidence="2" id="KW-0479">Metal-binding</keyword>
<feature type="region of interest" description="Disordered" evidence="8">
    <location>
        <begin position="1"/>
        <end position="29"/>
    </location>
</feature>
<dbReference type="GeneID" id="27319315"/>
<dbReference type="PANTHER" id="PTHR47338:SF4">
    <property type="entry name" value="ZN(II)2CYS6 TRANSCRIPTION FACTOR (EUROFUNG)"/>
    <property type="match status" value="1"/>
</dbReference>
<evidence type="ECO:0000256" key="1">
    <source>
        <dbReference type="ARBA" id="ARBA00004123"/>
    </source>
</evidence>
<dbReference type="GO" id="GO:0003677">
    <property type="term" value="F:DNA binding"/>
    <property type="evidence" value="ECO:0007669"/>
    <property type="project" value="UniProtKB-KW"/>
</dbReference>
<evidence type="ECO:0000259" key="9">
    <source>
        <dbReference type="PROSITE" id="PS50048"/>
    </source>
</evidence>
<dbReference type="InterPro" id="IPR007219">
    <property type="entry name" value="XnlR_reg_dom"/>
</dbReference>
<dbReference type="Proteomes" id="UP000054302">
    <property type="component" value="Unassembled WGS sequence"/>
</dbReference>
<feature type="coiled-coil region" evidence="7">
    <location>
        <begin position="540"/>
        <end position="567"/>
    </location>
</feature>
<feature type="region of interest" description="Disordered" evidence="8">
    <location>
        <begin position="102"/>
        <end position="127"/>
    </location>
</feature>
<keyword evidence="6" id="KW-0539">Nucleus</keyword>
<dbReference type="Pfam" id="PF04082">
    <property type="entry name" value="Fungal_trans"/>
    <property type="match status" value="1"/>
</dbReference>
<dbReference type="InterPro" id="IPR036864">
    <property type="entry name" value="Zn2-C6_fun-type_DNA-bd_sf"/>
</dbReference>
<dbReference type="GO" id="GO:0008270">
    <property type="term" value="F:zinc ion binding"/>
    <property type="evidence" value="ECO:0007669"/>
    <property type="project" value="InterPro"/>
</dbReference>
<dbReference type="RefSeq" id="XP_016229334.1">
    <property type="nucleotide sequence ID" value="XM_016365685.1"/>
</dbReference>
<keyword evidence="3" id="KW-0805">Transcription regulation</keyword>
<evidence type="ECO:0000256" key="7">
    <source>
        <dbReference type="SAM" id="Coils"/>
    </source>
</evidence>
<dbReference type="STRING" id="212818.A0A0D1X7C7"/>
<dbReference type="PROSITE" id="PS00463">
    <property type="entry name" value="ZN2_CY6_FUNGAL_1"/>
    <property type="match status" value="1"/>
</dbReference>
<dbReference type="OrthoDB" id="424974at2759"/>
<dbReference type="InterPro" id="IPR001138">
    <property type="entry name" value="Zn2Cys6_DnaBD"/>
</dbReference>
<dbReference type="InterPro" id="IPR050815">
    <property type="entry name" value="TF_fung"/>
</dbReference>
<protein>
    <recommendedName>
        <fullName evidence="9">Zn(2)-C6 fungal-type domain-containing protein</fullName>
    </recommendedName>
</protein>
<dbReference type="AlphaFoldDB" id="A0A0D1X7C7"/>
<dbReference type="SUPFAM" id="SSF57701">
    <property type="entry name" value="Zn2/Cys6 DNA-binding domain"/>
    <property type="match status" value="1"/>
</dbReference>
<dbReference type="GO" id="GO:0005634">
    <property type="term" value="C:nucleus"/>
    <property type="evidence" value="ECO:0007669"/>
    <property type="project" value="UniProtKB-SubCell"/>
</dbReference>
<dbReference type="VEuPathDB" id="FungiDB:PV10_01470"/>
<dbReference type="Gene3D" id="4.10.240.10">
    <property type="entry name" value="Zn(2)-C6 fungal-type DNA-binding domain"/>
    <property type="match status" value="1"/>
</dbReference>
<dbReference type="SMART" id="SM00066">
    <property type="entry name" value="GAL4"/>
    <property type="match status" value="1"/>
</dbReference>
<dbReference type="GO" id="GO:0006351">
    <property type="term" value="P:DNA-templated transcription"/>
    <property type="evidence" value="ECO:0007669"/>
    <property type="project" value="InterPro"/>
</dbReference>
<organism evidence="10 11">
    <name type="scientific">Exophiala mesophila</name>
    <name type="common">Black yeast-like fungus</name>
    <dbReference type="NCBI Taxonomy" id="212818"/>
    <lineage>
        <taxon>Eukaryota</taxon>
        <taxon>Fungi</taxon>
        <taxon>Dikarya</taxon>
        <taxon>Ascomycota</taxon>
        <taxon>Pezizomycotina</taxon>
        <taxon>Eurotiomycetes</taxon>
        <taxon>Chaetothyriomycetidae</taxon>
        <taxon>Chaetothyriales</taxon>
        <taxon>Herpotrichiellaceae</taxon>
        <taxon>Exophiala</taxon>
    </lineage>
</organism>
<sequence length="672" mass="74081">MTTWIGGESTSPPTALQPDVSTSPGPKKQHRACLNCRRKKVRCHGEQPACSFCVRLGQSCRYPGQVSASRPSVGAEDSGANKLYPALLSRIASIEAELDAVRSASSDEKPRGPWSEDAVGPDEANAPTWNHMTLHSTESTRSPGAVLPPLDVQLAAINDFFRYYHSQPYCFFHEPTFRTQFSRGLLPDYLILAVLSIALRYSKTYDSTGAIAVDLAARGWSLVVAAAFNSDQNPTYRLVQAATLLALFDFTGKTTAPSNMSGLTAAACKHGTAWIKIGTAVSLAQSLQMTDEPSMKLAPASREERRRTLWSIYCLDKMSTCGRRRPALFLDQHCSLHLPCSDFAFHASTEEIVPTLNQLKSSEDFTLYMVDSPAATVVVISVLSQITEYLLQKPKEEIQKPPWDHTSQYPAICTQLARLETMFENNQSIHEQLEATGSLDGAVSTPLSESAIFAYVIYQLCYCVLHHPIILRCRFSMTHPRIPTSFLARALESCRFHATELTKTLMNAKKAGYILGASFYGYSMLVSGTLHALFQHSDDAEVALSSAQMLQANLKMLEEKAKIFANSVRMGVALMQFASEAKAYRSLIDPSCVTLYFAPNEVERLYSVIDYGSMSTTPTQNTEDLDVEEMSDGIGGPYDTYHNMNVSGVATNTFYPPADQFPAFIGEHFDNV</sequence>
<proteinExistence type="predicted"/>
<evidence type="ECO:0000313" key="10">
    <source>
        <dbReference type="EMBL" id="KIV97760.1"/>
    </source>
</evidence>
<dbReference type="GO" id="GO:0000981">
    <property type="term" value="F:DNA-binding transcription factor activity, RNA polymerase II-specific"/>
    <property type="evidence" value="ECO:0007669"/>
    <property type="project" value="InterPro"/>
</dbReference>
<reference evidence="10 11" key="1">
    <citation type="submission" date="2015-01" db="EMBL/GenBank/DDBJ databases">
        <title>The Genome Sequence of Exophiala mesophila CBS40295.</title>
        <authorList>
            <consortium name="The Broad Institute Genomics Platform"/>
            <person name="Cuomo C."/>
            <person name="de Hoog S."/>
            <person name="Gorbushina A."/>
            <person name="Stielow B."/>
            <person name="Teixiera M."/>
            <person name="Abouelleil A."/>
            <person name="Chapman S.B."/>
            <person name="Priest M."/>
            <person name="Young S.K."/>
            <person name="Wortman J."/>
            <person name="Nusbaum C."/>
            <person name="Birren B."/>
        </authorList>
    </citation>
    <scope>NUCLEOTIDE SEQUENCE [LARGE SCALE GENOMIC DNA]</scope>
    <source>
        <strain evidence="10 11">CBS 40295</strain>
    </source>
</reference>
<gene>
    <name evidence="10" type="ORF">PV10_01470</name>
</gene>
<keyword evidence="4" id="KW-0238">DNA-binding</keyword>
<dbReference type="CDD" id="cd00067">
    <property type="entry name" value="GAL4"/>
    <property type="match status" value="1"/>
</dbReference>
<evidence type="ECO:0000256" key="3">
    <source>
        <dbReference type="ARBA" id="ARBA00023015"/>
    </source>
</evidence>
<keyword evidence="11" id="KW-1185">Reference proteome</keyword>
<comment type="subcellular location">
    <subcellularLocation>
        <location evidence="1">Nucleus</location>
    </subcellularLocation>
</comment>
<feature type="domain" description="Zn(2)-C6 fungal-type" evidence="9">
    <location>
        <begin position="32"/>
        <end position="62"/>
    </location>
</feature>
<evidence type="ECO:0000256" key="4">
    <source>
        <dbReference type="ARBA" id="ARBA00023125"/>
    </source>
</evidence>
<feature type="compositionally biased region" description="Polar residues" evidence="8">
    <location>
        <begin position="1"/>
        <end position="24"/>
    </location>
</feature>
<dbReference type="PANTHER" id="PTHR47338">
    <property type="entry name" value="ZN(II)2CYS6 TRANSCRIPTION FACTOR (EUROFUNG)-RELATED"/>
    <property type="match status" value="1"/>
</dbReference>
<name>A0A0D1X7C7_EXOME</name>
<dbReference type="PROSITE" id="PS50048">
    <property type="entry name" value="ZN2_CY6_FUNGAL_2"/>
    <property type="match status" value="1"/>
</dbReference>
<evidence type="ECO:0000256" key="2">
    <source>
        <dbReference type="ARBA" id="ARBA00022723"/>
    </source>
</evidence>
<evidence type="ECO:0000313" key="11">
    <source>
        <dbReference type="Proteomes" id="UP000054302"/>
    </source>
</evidence>